<keyword evidence="1 6" id="KW-0808">Transferase</keyword>
<evidence type="ECO:0000256" key="1">
    <source>
        <dbReference type="ARBA" id="ARBA00022679"/>
    </source>
</evidence>
<reference evidence="8 9" key="1">
    <citation type="submission" date="2019-10" db="EMBL/GenBank/DDBJ databases">
        <title>Corynebacterium sp novel species isolated from the respiratory tract of Marmot.</title>
        <authorList>
            <person name="Zhang G."/>
        </authorList>
    </citation>
    <scope>NUCLEOTIDE SEQUENCE [LARGE SCALE GENOMIC DNA]</scope>
    <source>
        <strain evidence="8 9">336</strain>
    </source>
</reference>
<keyword evidence="3 6" id="KW-0460">Magnesium</keyword>
<keyword evidence="6" id="KW-0474">Menaquinone biosynthesis</keyword>
<comment type="cofactor">
    <cofactor evidence="6">
        <name>thiamine diphosphate</name>
        <dbReference type="ChEBI" id="CHEBI:58937"/>
    </cofactor>
    <text evidence="6">Binds 1 thiamine pyrophosphate per subunit.</text>
</comment>
<comment type="pathway">
    <text evidence="6">Quinol/quinone metabolism; 1,4-dihydroxy-2-naphthoate biosynthesis; 1,4-dihydroxy-2-naphthoate from chorismate: step 2/7.</text>
</comment>
<organism evidence="8 9">
    <name type="scientific">Corynebacterium zhongnanshanii</name>
    <dbReference type="NCBI Taxonomy" id="2768834"/>
    <lineage>
        <taxon>Bacteria</taxon>
        <taxon>Bacillati</taxon>
        <taxon>Actinomycetota</taxon>
        <taxon>Actinomycetes</taxon>
        <taxon>Mycobacteriales</taxon>
        <taxon>Corynebacteriaceae</taxon>
        <taxon>Corynebacterium</taxon>
    </lineage>
</organism>
<sequence length="613" mass="63718">MDVEALDVEAQGSVVVGVTVVDQLIRAGVREAVVCPGSRSAPLALAFAEADRTGRLRVHVRTDERTAAFLALGLAKASGRVVPVVMTSGTAVANCLPAMVEASMAGVPLMVLSANRPLALVGTGANQTIEQAEIFGVHARTTLSTHGASVRRVIDEAVAAALNPLNPGGVHVDVPLEEPLVPESTDVVSLLAREAASEAEPAGEVARDARENPRRNRALPYGEVGVDLSKRTLVIAGSSADEAWARAISDELADVPTIAEPTAAAPDFPVHSAAIGMFTAGVVAHGEYSAMTRPEHIILVGRPTLHRAVTVLLKDSDIPVTVLTDVENYPTFATNIVQVGSRIRLDNDSPRAWLDVCRGVSDMGAEAVRQALRLTRAAGSTAGGKESGAAANVPDSSAPFSAAHAVAVVADSLSVGDLLVLGASTAVRDASRAGLPFDGVRTLANRGAAGIDGTISTAIGAALAHAAADPTAIRAPRTVAVMGDLTFLHDATALNIGPHEPRPSNMLIVVTNDNGGGIFETLEPGRDALRTFGDGTPAFERVFGTPTGANIEDICHAFSADYHQATSVEDLARIVEEHEELGNEGITVVEAVVDRAWRRTIEQHIATTVNPQR</sequence>
<feature type="domain" description="Thiamine pyrophosphate enzyme N-terminal TPP-binding" evidence="7">
    <location>
        <begin position="19"/>
        <end position="133"/>
    </location>
</feature>
<proteinExistence type="inferred from homology"/>
<evidence type="ECO:0000313" key="9">
    <source>
        <dbReference type="Proteomes" id="UP000436181"/>
    </source>
</evidence>
<dbReference type="Gene3D" id="3.40.50.1220">
    <property type="entry name" value="TPP-binding domain"/>
    <property type="match status" value="1"/>
</dbReference>
<dbReference type="EC" id="2.2.1.9" evidence="6"/>
<evidence type="ECO:0000256" key="4">
    <source>
        <dbReference type="ARBA" id="ARBA00023052"/>
    </source>
</evidence>
<dbReference type="CDD" id="cd07037">
    <property type="entry name" value="TPP_PYR_MenD"/>
    <property type="match status" value="1"/>
</dbReference>
<comment type="subunit">
    <text evidence="6">Homodimer.</text>
</comment>
<evidence type="ECO:0000259" key="7">
    <source>
        <dbReference type="Pfam" id="PF02776"/>
    </source>
</evidence>
<keyword evidence="9" id="KW-1185">Reference proteome</keyword>
<dbReference type="CDD" id="cd02009">
    <property type="entry name" value="TPP_SHCHC_synthase"/>
    <property type="match status" value="1"/>
</dbReference>
<evidence type="ECO:0000256" key="3">
    <source>
        <dbReference type="ARBA" id="ARBA00022842"/>
    </source>
</evidence>
<name>A0ABQ6VH33_9CORY</name>
<protein>
    <recommendedName>
        <fullName evidence="6">2-succinyl-5-enolpyruvyl-6-hydroxy-3-cyclohexene-1-carboxylate synthase</fullName>
        <shortName evidence="6">SEPHCHC synthase</shortName>
        <ecNumber evidence="6">2.2.1.9</ecNumber>
    </recommendedName>
    <alternativeName>
        <fullName evidence="6">Menaquinone biosynthesis protein MenD</fullName>
    </alternativeName>
</protein>
<dbReference type="Proteomes" id="UP000436181">
    <property type="component" value="Unassembled WGS sequence"/>
</dbReference>
<comment type="function">
    <text evidence="6">Catalyzes the thiamine diphosphate-dependent decarboxylation of 2-oxoglutarate and the subsequent addition of the resulting succinic semialdehyde-thiamine pyrophosphate anion to isochorismate to yield 2-succinyl-5-enolpyruvyl-6-hydroxy-3-cyclohexene-1-carboxylate (SEPHCHC).</text>
</comment>
<comment type="cofactor">
    <cofactor evidence="6">
        <name>Mg(2+)</name>
        <dbReference type="ChEBI" id="CHEBI:18420"/>
    </cofactor>
    <cofactor evidence="6">
        <name>Mn(2+)</name>
        <dbReference type="ChEBI" id="CHEBI:29035"/>
    </cofactor>
</comment>
<evidence type="ECO:0000256" key="5">
    <source>
        <dbReference type="ARBA" id="ARBA00023211"/>
    </source>
</evidence>
<dbReference type="HAMAP" id="MF_01659">
    <property type="entry name" value="MenD"/>
    <property type="match status" value="1"/>
</dbReference>
<dbReference type="NCBIfam" id="TIGR00173">
    <property type="entry name" value="menD"/>
    <property type="match status" value="1"/>
</dbReference>
<dbReference type="EMBL" id="WBZJ01000001">
    <property type="protein sequence ID" value="KAB3523595.1"/>
    <property type="molecule type" value="Genomic_DNA"/>
</dbReference>
<comment type="caution">
    <text evidence="8">The sequence shown here is derived from an EMBL/GenBank/DDBJ whole genome shotgun (WGS) entry which is preliminary data.</text>
</comment>
<keyword evidence="4 6" id="KW-0786">Thiamine pyrophosphate</keyword>
<dbReference type="PANTHER" id="PTHR42916:SF1">
    <property type="entry name" value="PROTEIN PHYLLO, CHLOROPLASTIC"/>
    <property type="match status" value="1"/>
</dbReference>
<keyword evidence="2 6" id="KW-0479">Metal-binding</keyword>
<keyword evidence="5 6" id="KW-0464">Manganese</keyword>
<comment type="pathway">
    <text evidence="6">Quinol/quinone metabolism; menaquinone biosynthesis.</text>
</comment>
<evidence type="ECO:0000256" key="2">
    <source>
        <dbReference type="ARBA" id="ARBA00022723"/>
    </source>
</evidence>
<dbReference type="Pfam" id="PF02776">
    <property type="entry name" value="TPP_enzyme_N"/>
    <property type="match status" value="1"/>
</dbReference>
<dbReference type="SUPFAM" id="SSF52518">
    <property type="entry name" value="Thiamin diphosphate-binding fold (THDP-binding)"/>
    <property type="match status" value="2"/>
</dbReference>
<dbReference type="GO" id="GO:0070204">
    <property type="term" value="F:2-succinyl-5-enolpyruvyl-6-hydroxy-3-cyclohexene-1-carboxylic-acid synthase activity"/>
    <property type="evidence" value="ECO:0007669"/>
    <property type="project" value="UniProtKB-EC"/>
</dbReference>
<dbReference type="PIRSF" id="PIRSF004983">
    <property type="entry name" value="MenD"/>
    <property type="match status" value="1"/>
</dbReference>
<dbReference type="InterPro" id="IPR012001">
    <property type="entry name" value="Thiamin_PyroP_enz_TPP-bd_dom"/>
</dbReference>
<comment type="similarity">
    <text evidence="6">Belongs to the TPP enzyme family. MenD subfamily.</text>
</comment>
<dbReference type="InterPro" id="IPR029061">
    <property type="entry name" value="THDP-binding"/>
</dbReference>
<evidence type="ECO:0000313" key="8">
    <source>
        <dbReference type="EMBL" id="KAB3523595.1"/>
    </source>
</evidence>
<dbReference type="Gene3D" id="3.40.50.970">
    <property type="match status" value="2"/>
</dbReference>
<gene>
    <name evidence="6" type="primary">menD</name>
    <name evidence="8" type="ORF">F8377_00845</name>
</gene>
<comment type="catalytic activity">
    <reaction evidence="6">
        <text>isochorismate + 2-oxoglutarate + H(+) = 5-enolpyruvoyl-6-hydroxy-2-succinyl-cyclohex-3-ene-1-carboxylate + CO2</text>
        <dbReference type="Rhea" id="RHEA:25593"/>
        <dbReference type="ChEBI" id="CHEBI:15378"/>
        <dbReference type="ChEBI" id="CHEBI:16526"/>
        <dbReference type="ChEBI" id="CHEBI:16810"/>
        <dbReference type="ChEBI" id="CHEBI:29780"/>
        <dbReference type="ChEBI" id="CHEBI:58818"/>
        <dbReference type="EC" id="2.2.1.9"/>
    </reaction>
</comment>
<dbReference type="PANTHER" id="PTHR42916">
    <property type="entry name" value="2-SUCCINYL-5-ENOLPYRUVYL-6-HYDROXY-3-CYCLOHEXENE-1-CARBOXYLATE SYNTHASE"/>
    <property type="match status" value="1"/>
</dbReference>
<evidence type="ECO:0000256" key="6">
    <source>
        <dbReference type="HAMAP-Rule" id="MF_01659"/>
    </source>
</evidence>
<accession>A0ABQ6VH33</accession>
<dbReference type="InterPro" id="IPR004433">
    <property type="entry name" value="MenaQ_synth_MenD"/>
</dbReference>